<evidence type="ECO:0000313" key="2">
    <source>
        <dbReference type="EMBL" id="MYM20620.1"/>
    </source>
</evidence>
<dbReference type="PANTHER" id="PTHR46018:SF4">
    <property type="entry name" value="METALLO-HYDROLASE YHFI-RELATED"/>
    <property type="match status" value="1"/>
</dbReference>
<organism evidence="2 3">
    <name type="scientific">Brevibacterium rongguiense</name>
    <dbReference type="NCBI Taxonomy" id="2695267"/>
    <lineage>
        <taxon>Bacteria</taxon>
        <taxon>Bacillati</taxon>
        <taxon>Actinomycetota</taxon>
        <taxon>Actinomycetes</taxon>
        <taxon>Micrococcales</taxon>
        <taxon>Brevibacteriaceae</taxon>
        <taxon>Brevibacterium</taxon>
    </lineage>
</organism>
<dbReference type="SUPFAM" id="SSF56281">
    <property type="entry name" value="Metallo-hydrolase/oxidoreductase"/>
    <property type="match status" value="1"/>
</dbReference>
<evidence type="ECO:0000259" key="1">
    <source>
        <dbReference type="SMART" id="SM00849"/>
    </source>
</evidence>
<gene>
    <name evidence="2" type="ORF">GSY69_11770</name>
</gene>
<comment type="caution">
    <text evidence="2">The sequence shown here is derived from an EMBL/GenBank/DDBJ whole genome shotgun (WGS) entry which is preliminary data.</text>
</comment>
<keyword evidence="2" id="KW-0378">Hydrolase</keyword>
<dbReference type="AlphaFoldDB" id="A0A6N9H950"/>
<protein>
    <submittedName>
        <fullName evidence="2">MBL fold metallo-hydrolase</fullName>
    </submittedName>
</protein>
<evidence type="ECO:0000313" key="3">
    <source>
        <dbReference type="Proteomes" id="UP000469215"/>
    </source>
</evidence>
<name>A0A6N9H950_9MICO</name>
<dbReference type="CDD" id="cd07716">
    <property type="entry name" value="RNaseZ_short-form-like_MBL-fold"/>
    <property type="match status" value="1"/>
</dbReference>
<reference evidence="2 3" key="1">
    <citation type="submission" date="2020-01" db="EMBL/GenBank/DDBJ databases">
        <authorList>
            <person name="Deng T."/>
        </authorList>
    </citation>
    <scope>NUCLEOTIDE SEQUENCE [LARGE SCALE GENOMIC DNA]</scope>
    <source>
        <strain evidence="2 3">5221</strain>
    </source>
</reference>
<dbReference type="InterPro" id="IPR001279">
    <property type="entry name" value="Metallo-B-lactamas"/>
</dbReference>
<feature type="domain" description="Metallo-beta-lactamase" evidence="1">
    <location>
        <begin position="18"/>
        <end position="213"/>
    </location>
</feature>
<dbReference type="Pfam" id="PF12706">
    <property type="entry name" value="Lactamase_B_2"/>
    <property type="match status" value="1"/>
</dbReference>
<accession>A0A6N9H950</accession>
<dbReference type="Gene3D" id="3.60.15.10">
    <property type="entry name" value="Ribonuclease Z/Hydroxyacylglutathione hydrolase-like"/>
    <property type="match status" value="1"/>
</dbReference>
<dbReference type="PANTHER" id="PTHR46018">
    <property type="entry name" value="ZINC PHOSPHODIESTERASE ELAC PROTEIN 1"/>
    <property type="match status" value="1"/>
</dbReference>
<sequence>MRLTAIGTSGSFPGPASAASCYLVEHAEAGRTWRIVLDLGSGALGPLQTVCAVGEIDAVVLSHLHPDHCLDITGLYVARSYNPARPAGSAIPRIPVWAPAGAAERLSAAYHTEAGRSPVASEYHATDLGSVFDFHELGSRAAFSIGPLAFTAHLVDHPVEAYALRIGAPDGAVLAYSGDSDECAELTAAAAGAALFLCEAAFEEDRDTVRGIHLTGRRAGRTARAAGAQALVLTHVPPWTRAQTVAAEAAAEFSGPIEIAAPAAAWDL</sequence>
<keyword evidence="3" id="KW-1185">Reference proteome</keyword>
<dbReference type="SMART" id="SM00849">
    <property type="entry name" value="Lactamase_B"/>
    <property type="match status" value="1"/>
</dbReference>
<dbReference type="PROSITE" id="PS51257">
    <property type="entry name" value="PROKAR_LIPOPROTEIN"/>
    <property type="match status" value="1"/>
</dbReference>
<dbReference type="Proteomes" id="UP000469215">
    <property type="component" value="Unassembled WGS sequence"/>
</dbReference>
<dbReference type="InterPro" id="IPR036866">
    <property type="entry name" value="RibonucZ/Hydroxyglut_hydro"/>
</dbReference>
<dbReference type="GO" id="GO:0042781">
    <property type="term" value="F:3'-tRNA processing endoribonuclease activity"/>
    <property type="evidence" value="ECO:0007669"/>
    <property type="project" value="TreeGrafter"/>
</dbReference>
<dbReference type="EMBL" id="WWEQ01000063">
    <property type="protein sequence ID" value="MYM20620.1"/>
    <property type="molecule type" value="Genomic_DNA"/>
</dbReference>
<proteinExistence type="predicted"/>
<dbReference type="RefSeq" id="WP_160954035.1">
    <property type="nucleotide sequence ID" value="NZ_WWEQ01000063.1"/>
</dbReference>